<evidence type="ECO:0000313" key="2">
    <source>
        <dbReference type="Proteomes" id="UP001060085"/>
    </source>
</evidence>
<dbReference type="EMBL" id="CM044701">
    <property type="protein sequence ID" value="KAI5683661.1"/>
    <property type="molecule type" value="Genomic_DNA"/>
</dbReference>
<sequence>MHHLARKATFISFTSSSICRKIMNMANMFGTTERKNSQHLRFEEFVPSSGLTEDSDSYCLIIDLPGFKRDQVKLQVDGYGRIVATGERQVNEYKHIRFDQSYKVPGNSNIEDTTAKFEDEILYVIIPKKAKVEKEPPQQEITNIPDAVANEEKETKQNAADTVPEPLVQEAKDKDNDQKSDAAGNDGHKQDQSHGHRHSDEETSSKEEEEEEHDDDDDDDEEEEETEQEFHDAKMEQRNEITLMAELVKQLKKNKGFLITAVLAFSLGILISQKLQPNEKYEISSTS</sequence>
<proteinExistence type="predicted"/>
<evidence type="ECO:0000313" key="1">
    <source>
        <dbReference type="EMBL" id="KAI5683661.1"/>
    </source>
</evidence>
<comment type="caution">
    <text evidence="1">The sequence shown here is derived from an EMBL/GenBank/DDBJ whole genome shotgun (WGS) entry which is preliminary data.</text>
</comment>
<dbReference type="Proteomes" id="UP001060085">
    <property type="component" value="Linkage Group LG01"/>
</dbReference>
<reference evidence="2" key="1">
    <citation type="journal article" date="2023" name="Nat. Plants">
        <title>Single-cell RNA sequencing provides a high-resolution roadmap for understanding the multicellular compartmentation of specialized metabolism.</title>
        <authorList>
            <person name="Sun S."/>
            <person name="Shen X."/>
            <person name="Li Y."/>
            <person name="Li Y."/>
            <person name="Wang S."/>
            <person name="Li R."/>
            <person name="Zhang H."/>
            <person name="Shen G."/>
            <person name="Guo B."/>
            <person name="Wei J."/>
            <person name="Xu J."/>
            <person name="St-Pierre B."/>
            <person name="Chen S."/>
            <person name="Sun C."/>
        </authorList>
    </citation>
    <scope>NUCLEOTIDE SEQUENCE [LARGE SCALE GENOMIC DNA]</scope>
</reference>
<protein>
    <submittedName>
        <fullName evidence="1">Uncharacterized protein</fullName>
    </submittedName>
</protein>
<keyword evidence="2" id="KW-1185">Reference proteome</keyword>
<organism evidence="1 2">
    <name type="scientific">Catharanthus roseus</name>
    <name type="common">Madagascar periwinkle</name>
    <name type="synonym">Vinca rosea</name>
    <dbReference type="NCBI Taxonomy" id="4058"/>
    <lineage>
        <taxon>Eukaryota</taxon>
        <taxon>Viridiplantae</taxon>
        <taxon>Streptophyta</taxon>
        <taxon>Embryophyta</taxon>
        <taxon>Tracheophyta</taxon>
        <taxon>Spermatophyta</taxon>
        <taxon>Magnoliopsida</taxon>
        <taxon>eudicotyledons</taxon>
        <taxon>Gunneridae</taxon>
        <taxon>Pentapetalae</taxon>
        <taxon>asterids</taxon>
        <taxon>lamiids</taxon>
        <taxon>Gentianales</taxon>
        <taxon>Apocynaceae</taxon>
        <taxon>Rauvolfioideae</taxon>
        <taxon>Vinceae</taxon>
        <taxon>Catharanthinae</taxon>
        <taxon>Catharanthus</taxon>
    </lineage>
</organism>
<gene>
    <name evidence="1" type="ORF">M9H77_04889</name>
</gene>
<accession>A0ACC0CFD6</accession>
<name>A0ACC0CFD6_CATRO</name>